<name>A0A9P4UCS5_9PLEO</name>
<accession>A0A9P4UCS5</accession>
<gene>
    <name evidence="2" type="ORF">P171DRAFT_431470</name>
</gene>
<dbReference type="EMBL" id="MU001500">
    <property type="protein sequence ID" value="KAF2444668.1"/>
    <property type="molecule type" value="Genomic_DNA"/>
</dbReference>
<feature type="compositionally biased region" description="Polar residues" evidence="1">
    <location>
        <begin position="55"/>
        <end position="65"/>
    </location>
</feature>
<organism evidence="2 3">
    <name type="scientific">Karstenula rhodostoma CBS 690.94</name>
    <dbReference type="NCBI Taxonomy" id="1392251"/>
    <lineage>
        <taxon>Eukaryota</taxon>
        <taxon>Fungi</taxon>
        <taxon>Dikarya</taxon>
        <taxon>Ascomycota</taxon>
        <taxon>Pezizomycotina</taxon>
        <taxon>Dothideomycetes</taxon>
        <taxon>Pleosporomycetidae</taxon>
        <taxon>Pleosporales</taxon>
        <taxon>Massarineae</taxon>
        <taxon>Didymosphaeriaceae</taxon>
        <taxon>Karstenula</taxon>
    </lineage>
</organism>
<sequence>MPPTIPLHRNAAAGWLASFPFLPSRLLPRPTAWHVRPIYGRHPHDHRARNLSPHAPQTPSALVAQEPSSMHASTVWINWVPERLFAGQFLQLAGKE</sequence>
<evidence type="ECO:0000313" key="3">
    <source>
        <dbReference type="Proteomes" id="UP000799764"/>
    </source>
</evidence>
<dbReference type="Proteomes" id="UP000799764">
    <property type="component" value="Unassembled WGS sequence"/>
</dbReference>
<protein>
    <submittedName>
        <fullName evidence="2">Uncharacterized protein</fullName>
    </submittedName>
</protein>
<reference evidence="2" key="1">
    <citation type="journal article" date="2020" name="Stud. Mycol.">
        <title>101 Dothideomycetes genomes: a test case for predicting lifestyles and emergence of pathogens.</title>
        <authorList>
            <person name="Haridas S."/>
            <person name="Albert R."/>
            <person name="Binder M."/>
            <person name="Bloem J."/>
            <person name="Labutti K."/>
            <person name="Salamov A."/>
            <person name="Andreopoulos B."/>
            <person name="Baker S."/>
            <person name="Barry K."/>
            <person name="Bills G."/>
            <person name="Bluhm B."/>
            <person name="Cannon C."/>
            <person name="Castanera R."/>
            <person name="Culley D."/>
            <person name="Daum C."/>
            <person name="Ezra D."/>
            <person name="Gonzalez J."/>
            <person name="Henrissat B."/>
            <person name="Kuo A."/>
            <person name="Liang C."/>
            <person name="Lipzen A."/>
            <person name="Lutzoni F."/>
            <person name="Magnuson J."/>
            <person name="Mondo S."/>
            <person name="Nolan M."/>
            <person name="Ohm R."/>
            <person name="Pangilinan J."/>
            <person name="Park H.-J."/>
            <person name="Ramirez L."/>
            <person name="Alfaro M."/>
            <person name="Sun H."/>
            <person name="Tritt A."/>
            <person name="Yoshinaga Y."/>
            <person name="Zwiers L.-H."/>
            <person name="Turgeon B."/>
            <person name="Goodwin S."/>
            <person name="Spatafora J."/>
            <person name="Crous P."/>
            <person name="Grigoriev I."/>
        </authorList>
    </citation>
    <scope>NUCLEOTIDE SEQUENCE</scope>
    <source>
        <strain evidence="2">CBS 690.94</strain>
    </source>
</reference>
<evidence type="ECO:0000313" key="2">
    <source>
        <dbReference type="EMBL" id="KAF2444668.1"/>
    </source>
</evidence>
<comment type="caution">
    <text evidence="2">The sequence shown here is derived from an EMBL/GenBank/DDBJ whole genome shotgun (WGS) entry which is preliminary data.</text>
</comment>
<proteinExistence type="predicted"/>
<keyword evidence="3" id="KW-1185">Reference proteome</keyword>
<dbReference type="AlphaFoldDB" id="A0A9P4UCS5"/>
<feature type="region of interest" description="Disordered" evidence="1">
    <location>
        <begin position="44"/>
        <end position="65"/>
    </location>
</feature>
<evidence type="ECO:0000256" key="1">
    <source>
        <dbReference type="SAM" id="MobiDB-lite"/>
    </source>
</evidence>